<keyword evidence="2" id="KW-0547">Nucleotide-binding</keyword>
<dbReference type="Gene3D" id="3.40.50.300">
    <property type="entry name" value="P-loop containing nucleotide triphosphate hydrolases"/>
    <property type="match status" value="1"/>
</dbReference>
<protein>
    <submittedName>
        <fullName evidence="5">ATP-binding cassette domain-containing protein</fullName>
    </submittedName>
</protein>
<dbReference type="InterPro" id="IPR027417">
    <property type="entry name" value="P-loop_NTPase"/>
</dbReference>
<evidence type="ECO:0000256" key="1">
    <source>
        <dbReference type="ARBA" id="ARBA00022448"/>
    </source>
</evidence>
<gene>
    <name evidence="5" type="ORF">ACFSXZ_17090</name>
</gene>
<organism evidence="5 6">
    <name type="scientific">Amycolatopsis pigmentata</name>
    <dbReference type="NCBI Taxonomy" id="450801"/>
    <lineage>
        <taxon>Bacteria</taxon>
        <taxon>Bacillati</taxon>
        <taxon>Actinomycetota</taxon>
        <taxon>Actinomycetes</taxon>
        <taxon>Pseudonocardiales</taxon>
        <taxon>Pseudonocardiaceae</taxon>
        <taxon>Amycolatopsis</taxon>
    </lineage>
</organism>
<dbReference type="PROSITE" id="PS50893">
    <property type="entry name" value="ABC_TRANSPORTER_2"/>
    <property type="match status" value="1"/>
</dbReference>
<keyword evidence="3 5" id="KW-0067">ATP-binding</keyword>
<dbReference type="PANTHER" id="PTHR42939">
    <property type="entry name" value="ABC TRANSPORTER ATP-BINDING PROTEIN ALBC-RELATED"/>
    <property type="match status" value="1"/>
</dbReference>
<accession>A0ABW5FW75</accession>
<dbReference type="InterPro" id="IPR003439">
    <property type="entry name" value="ABC_transporter-like_ATP-bd"/>
</dbReference>
<comment type="caution">
    <text evidence="5">The sequence shown here is derived from an EMBL/GenBank/DDBJ whole genome shotgun (WGS) entry which is preliminary data.</text>
</comment>
<dbReference type="SMART" id="SM00382">
    <property type="entry name" value="AAA"/>
    <property type="match status" value="1"/>
</dbReference>
<evidence type="ECO:0000313" key="5">
    <source>
        <dbReference type="EMBL" id="MFD2418042.1"/>
    </source>
</evidence>
<reference evidence="6" key="1">
    <citation type="journal article" date="2019" name="Int. J. Syst. Evol. Microbiol.">
        <title>The Global Catalogue of Microorganisms (GCM) 10K type strain sequencing project: providing services to taxonomists for standard genome sequencing and annotation.</title>
        <authorList>
            <consortium name="The Broad Institute Genomics Platform"/>
            <consortium name="The Broad Institute Genome Sequencing Center for Infectious Disease"/>
            <person name="Wu L."/>
            <person name="Ma J."/>
        </authorList>
    </citation>
    <scope>NUCLEOTIDE SEQUENCE [LARGE SCALE GENOMIC DNA]</scope>
    <source>
        <strain evidence="6">CGMCC 4.7645</strain>
    </source>
</reference>
<sequence length="250" mass="26527">MLRLRDVGKRYGRGAAVLTGVTLEIAPRQMIGVVGTNGSGKSTLMRLVAGLSRPTTGTVEGIPSVGYVPDRFPGGTRMSALSYLRHLGRIGKVSDVDKKATELLERLALEGGPRAPLRELSKGNAQKVGIAQALLGEPELLVLDEPWSGLDPAAHTVLAELLAEAKERGAGVIFTEHRDDLARAHTSEVFELSGGTLHEASAEPSARIVLRNPGGRLVTSNVPLGRSDEVLLKALQRGWSVVRVNTPAAK</sequence>
<name>A0ABW5FW75_9PSEU</name>
<evidence type="ECO:0000259" key="4">
    <source>
        <dbReference type="PROSITE" id="PS50893"/>
    </source>
</evidence>
<dbReference type="CDD" id="cd03230">
    <property type="entry name" value="ABC_DR_subfamily_A"/>
    <property type="match status" value="1"/>
</dbReference>
<dbReference type="EMBL" id="JBHUKR010000007">
    <property type="protein sequence ID" value="MFD2418042.1"/>
    <property type="molecule type" value="Genomic_DNA"/>
</dbReference>
<dbReference type="GO" id="GO:0005524">
    <property type="term" value="F:ATP binding"/>
    <property type="evidence" value="ECO:0007669"/>
    <property type="project" value="UniProtKB-KW"/>
</dbReference>
<evidence type="ECO:0000256" key="2">
    <source>
        <dbReference type="ARBA" id="ARBA00022741"/>
    </source>
</evidence>
<evidence type="ECO:0000256" key="3">
    <source>
        <dbReference type="ARBA" id="ARBA00022840"/>
    </source>
</evidence>
<dbReference type="RefSeq" id="WP_378266010.1">
    <property type="nucleotide sequence ID" value="NZ_JBHUKR010000007.1"/>
</dbReference>
<dbReference type="PROSITE" id="PS00211">
    <property type="entry name" value="ABC_TRANSPORTER_1"/>
    <property type="match status" value="1"/>
</dbReference>
<keyword evidence="1" id="KW-0813">Transport</keyword>
<dbReference type="SUPFAM" id="SSF52540">
    <property type="entry name" value="P-loop containing nucleoside triphosphate hydrolases"/>
    <property type="match status" value="1"/>
</dbReference>
<dbReference type="InterPro" id="IPR051782">
    <property type="entry name" value="ABC_Transporter_VariousFunc"/>
</dbReference>
<keyword evidence="6" id="KW-1185">Reference proteome</keyword>
<dbReference type="PANTHER" id="PTHR42939:SF1">
    <property type="entry name" value="ABC TRANSPORTER ATP-BINDING PROTEIN ALBC-RELATED"/>
    <property type="match status" value="1"/>
</dbReference>
<dbReference type="Pfam" id="PF00005">
    <property type="entry name" value="ABC_tran"/>
    <property type="match status" value="1"/>
</dbReference>
<dbReference type="Proteomes" id="UP001597417">
    <property type="component" value="Unassembled WGS sequence"/>
</dbReference>
<dbReference type="InterPro" id="IPR017871">
    <property type="entry name" value="ABC_transporter-like_CS"/>
</dbReference>
<feature type="domain" description="ABC transporter" evidence="4">
    <location>
        <begin position="2"/>
        <end position="219"/>
    </location>
</feature>
<evidence type="ECO:0000313" key="6">
    <source>
        <dbReference type="Proteomes" id="UP001597417"/>
    </source>
</evidence>
<proteinExistence type="predicted"/>
<dbReference type="InterPro" id="IPR003593">
    <property type="entry name" value="AAA+_ATPase"/>
</dbReference>